<organism evidence="1 2">
    <name type="scientific">Jaapia argillacea MUCL 33604</name>
    <dbReference type="NCBI Taxonomy" id="933084"/>
    <lineage>
        <taxon>Eukaryota</taxon>
        <taxon>Fungi</taxon>
        <taxon>Dikarya</taxon>
        <taxon>Basidiomycota</taxon>
        <taxon>Agaricomycotina</taxon>
        <taxon>Agaricomycetes</taxon>
        <taxon>Agaricomycetidae</taxon>
        <taxon>Jaapiales</taxon>
        <taxon>Jaapiaceae</taxon>
        <taxon>Jaapia</taxon>
    </lineage>
</organism>
<protein>
    <submittedName>
        <fullName evidence="1">Uncharacterized protein</fullName>
    </submittedName>
</protein>
<evidence type="ECO:0000313" key="1">
    <source>
        <dbReference type="EMBL" id="KDQ50421.1"/>
    </source>
</evidence>
<dbReference type="InParanoid" id="A0A067PJ15"/>
<dbReference type="HOGENOM" id="CLU_052397_0_0_1"/>
<dbReference type="OrthoDB" id="3357985at2759"/>
<reference evidence="2" key="1">
    <citation type="journal article" date="2014" name="Proc. Natl. Acad. Sci. U.S.A.">
        <title>Extensive sampling of basidiomycete genomes demonstrates inadequacy of the white-rot/brown-rot paradigm for wood decay fungi.</title>
        <authorList>
            <person name="Riley R."/>
            <person name="Salamov A.A."/>
            <person name="Brown D.W."/>
            <person name="Nagy L.G."/>
            <person name="Floudas D."/>
            <person name="Held B.W."/>
            <person name="Levasseur A."/>
            <person name="Lombard V."/>
            <person name="Morin E."/>
            <person name="Otillar R."/>
            <person name="Lindquist E.A."/>
            <person name="Sun H."/>
            <person name="LaButti K.M."/>
            <person name="Schmutz J."/>
            <person name="Jabbour D."/>
            <person name="Luo H."/>
            <person name="Baker S.E."/>
            <person name="Pisabarro A.G."/>
            <person name="Walton J.D."/>
            <person name="Blanchette R.A."/>
            <person name="Henrissat B."/>
            <person name="Martin F."/>
            <person name="Cullen D."/>
            <person name="Hibbett D.S."/>
            <person name="Grigoriev I.V."/>
        </authorList>
    </citation>
    <scope>NUCLEOTIDE SEQUENCE [LARGE SCALE GENOMIC DNA]</scope>
    <source>
        <strain evidence="2">MUCL 33604</strain>
    </source>
</reference>
<dbReference type="AlphaFoldDB" id="A0A067PJ15"/>
<evidence type="ECO:0000313" key="2">
    <source>
        <dbReference type="Proteomes" id="UP000027265"/>
    </source>
</evidence>
<proteinExistence type="predicted"/>
<sequence length="258" mass="28283">MFNLPTGPKLNSSGGVEKDVVGEEKGCLAVVPVAEEGKTLGRLLDLIHPGQAATFDTLQSLRTTLQAANKYGMEGIVDGGEPLLLASLESDSVGVYAVACAFKFEKTTRLAAKLTLRQPMLFPFSKELECISGAALYRLLEYRQACGKQAIQAANTAWDHNLGAWCRRQSCERASQTLGMYTVTLWWWDYIHETHDRLKECPSSDAILDPALASPFIERAMKCEICQGTLPSGFGLFTSRYAKEADAAVSQVHLQVEF</sequence>
<dbReference type="Proteomes" id="UP000027265">
    <property type="component" value="Unassembled WGS sequence"/>
</dbReference>
<name>A0A067PJ15_9AGAM</name>
<keyword evidence="2" id="KW-1185">Reference proteome</keyword>
<gene>
    <name evidence="1" type="ORF">JAAARDRAFT_584661</name>
</gene>
<accession>A0A067PJ15</accession>
<dbReference type="EMBL" id="KL197760">
    <property type="protein sequence ID" value="KDQ50421.1"/>
    <property type="molecule type" value="Genomic_DNA"/>
</dbReference>